<keyword evidence="8" id="KW-1185">Reference proteome</keyword>
<keyword evidence="4" id="KW-0808">Transferase</keyword>
<accession>A0ABS3NE09</accession>
<dbReference type="PANTHER" id="PTHR43646">
    <property type="entry name" value="GLYCOSYLTRANSFERASE"/>
    <property type="match status" value="1"/>
</dbReference>
<evidence type="ECO:0000256" key="4">
    <source>
        <dbReference type="ARBA" id="ARBA00022679"/>
    </source>
</evidence>
<dbReference type="SUPFAM" id="SSF53448">
    <property type="entry name" value="Nucleotide-diphospho-sugar transferases"/>
    <property type="match status" value="1"/>
</dbReference>
<organism evidence="7 8">
    <name type="scientific">Oceanisphaera pacifica</name>
    <dbReference type="NCBI Taxonomy" id="2818389"/>
    <lineage>
        <taxon>Bacteria</taxon>
        <taxon>Pseudomonadati</taxon>
        <taxon>Pseudomonadota</taxon>
        <taxon>Gammaproteobacteria</taxon>
        <taxon>Aeromonadales</taxon>
        <taxon>Aeromonadaceae</taxon>
        <taxon>Oceanisphaera</taxon>
    </lineage>
</organism>
<dbReference type="InterPro" id="IPR001173">
    <property type="entry name" value="Glyco_trans_2-like"/>
</dbReference>
<dbReference type="InterPro" id="IPR029044">
    <property type="entry name" value="Nucleotide-diphossugar_trans"/>
</dbReference>
<evidence type="ECO:0000313" key="7">
    <source>
        <dbReference type="EMBL" id="MBO1518727.1"/>
    </source>
</evidence>
<evidence type="ECO:0000256" key="5">
    <source>
        <dbReference type="ARBA" id="ARBA00023136"/>
    </source>
</evidence>
<protein>
    <submittedName>
        <fullName evidence="7">TIGR04283 family arsenosugar biosynthesis glycosyltransferase</fullName>
    </submittedName>
</protein>
<comment type="caution">
    <text evidence="7">The sequence shown here is derived from an EMBL/GenBank/DDBJ whole genome shotgun (WGS) entry which is preliminary data.</text>
</comment>
<reference evidence="7 8" key="1">
    <citation type="submission" date="2021-03" db="EMBL/GenBank/DDBJ databases">
        <title>Oceanisphaera sp. nov., isolated from the intestine.</title>
        <authorList>
            <person name="Zhao L.-H."/>
            <person name="Shi L.-F."/>
        </authorList>
    </citation>
    <scope>NUCLEOTIDE SEQUENCE [LARGE SCALE GENOMIC DNA]</scope>
    <source>
        <strain evidence="7 8">DM8</strain>
    </source>
</reference>
<dbReference type="InterPro" id="IPR026461">
    <property type="entry name" value="Trfase_2_rSAM/seldom_assoc"/>
</dbReference>
<gene>
    <name evidence="7" type="ORF">J3U76_03585</name>
</gene>
<dbReference type="PANTHER" id="PTHR43646:SF2">
    <property type="entry name" value="GLYCOSYLTRANSFERASE 2-LIKE DOMAIN-CONTAINING PROTEIN"/>
    <property type="match status" value="1"/>
</dbReference>
<keyword evidence="3" id="KW-0328">Glycosyltransferase</keyword>
<dbReference type="NCBIfam" id="TIGR04283">
    <property type="entry name" value="glyco_like_mftF"/>
    <property type="match status" value="1"/>
</dbReference>
<evidence type="ECO:0000256" key="2">
    <source>
        <dbReference type="ARBA" id="ARBA00022475"/>
    </source>
</evidence>
<dbReference type="CDD" id="cd02522">
    <property type="entry name" value="GT_2_like_a"/>
    <property type="match status" value="1"/>
</dbReference>
<sequence length="219" mass="24541">MSIIMPMLNEAKALPATLATLVHNSPHIELILVDGGSSDQSVAIAQQQGGMVLSTTAGRARQMNLGGMHATGDYLLFLHADTQLPAQFESLINSALTQHQWGRFDVEISGQHPMLKVISAMMNWRSRLSGIATGDQALFMHRTAFSAVGGFPEQDLMEDIALSQRLKHLGKPACLRQTVITSGRRWEQNGVWRTIWLMWRLRFAYWRGVCPTQLARRYR</sequence>
<evidence type="ECO:0000256" key="1">
    <source>
        <dbReference type="ARBA" id="ARBA00004236"/>
    </source>
</evidence>
<feature type="domain" description="Glycosyltransferase 2-like" evidence="6">
    <location>
        <begin position="2"/>
        <end position="97"/>
    </location>
</feature>
<keyword evidence="5" id="KW-0472">Membrane</keyword>
<proteinExistence type="predicted"/>
<name>A0ABS3NE09_9GAMM</name>
<evidence type="ECO:0000259" key="6">
    <source>
        <dbReference type="Pfam" id="PF00535"/>
    </source>
</evidence>
<dbReference type="Pfam" id="PF00535">
    <property type="entry name" value="Glycos_transf_2"/>
    <property type="match status" value="1"/>
</dbReference>
<dbReference type="EMBL" id="JAGDFX010000003">
    <property type="protein sequence ID" value="MBO1518727.1"/>
    <property type="molecule type" value="Genomic_DNA"/>
</dbReference>
<evidence type="ECO:0000256" key="3">
    <source>
        <dbReference type="ARBA" id="ARBA00022676"/>
    </source>
</evidence>
<dbReference type="Gene3D" id="3.90.550.10">
    <property type="entry name" value="Spore Coat Polysaccharide Biosynthesis Protein SpsA, Chain A"/>
    <property type="match status" value="1"/>
</dbReference>
<comment type="subcellular location">
    <subcellularLocation>
        <location evidence="1">Cell membrane</location>
    </subcellularLocation>
</comment>
<dbReference type="Proteomes" id="UP000664882">
    <property type="component" value="Unassembled WGS sequence"/>
</dbReference>
<keyword evidence="2" id="KW-1003">Cell membrane</keyword>
<evidence type="ECO:0000313" key="8">
    <source>
        <dbReference type="Proteomes" id="UP000664882"/>
    </source>
</evidence>